<dbReference type="Pfam" id="PF00595">
    <property type="entry name" value="PDZ"/>
    <property type="match status" value="1"/>
</dbReference>
<feature type="domain" description="PDZ" evidence="1">
    <location>
        <begin position="181"/>
        <end position="242"/>
    </location>
</feature>
<reference evidence="2" key="1">
    <citation type="journal article" date="2014" name="Front. Microbiol.">
        <title>High frequency of phylogenetically diverse reductive dehalogenase-homologous genes in deep subseafloor sedimentary metagenomes.</title>
        <authorList>
            <person name="Kawai M."/>
            <person name="Futagami T."/>
            <person name="Toyoda A."/>
            <person name="Takaki Y."/>
            <person name="Nishi S."/>
            <person name="Hori S."/>
            <person name="Arai W."/>
            <person name="Tsubouchi T."/>
            <person name="Morono Y."/>
            <person name="Uchiyama I."/>
            <person name="Ito T."/>
            <person name="Fujiyama A."/>
            <person name="Inagaki F."/>
            <person name="Takami H."/>
        </authorList>
    </citation>
    <scope>NUCLEOTIDE SEQUENCE</scope>
    <source>
        <strain evidence="2">Expedition CK06-06</strain>
    </source>
</reference>
<protein>
    <recommendedName>
        <fullName evidence="1">PDZ domain-containing protein</fullName>
    </recommendedName>
</protein>
<dbReference type="InterPro" id="IPR009003">
    <property type="entry name" value="Peptidase_S1_PA"/>
</dbReference>
<dbReference type="Gene3D" id="2.30.42.10">
    <property type="match status" value="1"/>
</dbReference>
<dbReference type="Pfam" id="PF13365">
    <property type="entry name" value="Trypsin_2"/>
    <property type="match status" value="1"/>
</dbReference>
<dbReference type="GO" id="GO:0006508">
    <property type="term" value="P:proteolysis"/>
    <property type="evidence" value="ECO:0007669"/>
    <property type="project" value="InterPro"/>
</dbReference>
<feature type="non-terminal residue" evidence="2">
    <location>
        <position position="1"/>
    </location>
</feature>
<evidence type="ECO:0000259" key="1">
    <source>
        <dbReference type="PROSITE" id="PS50106"/>
    </source>
</evidence>
<accession>X1I552</accession>
<dbReference type="EMBL" id="BARU01039074">
    <property type="protein sequence ID" value="GAH77501.1"/>
    <property type="molecule type" value="Genomic_DNA"/>
</dbReference>
<comment type="caution">
    <text evidence="2">The sequence shown here is derived from an EMBL/GenBank/DDBJ whole genome shotgun (WGS) entry which is preliminary data.</text>
</comment>
<dbReference type="PANTHER" id="PTHR45980:SF9">
    <property type="entry name" value="PROTEASE DO-LIKE 10, MITOCHONDRIAL-RELATED"/>
    <property type="match status" value="1"/>
</dbReference>
<dbReference type="GO" id="GO:0004252">
    <property type="term" value="F:serine-type endopeptidase activity"/>
    <property type="evidence" value="ECO:0007669"/>
    <property type="project" value="InterPro"/>
</dbReference>
<gene>
    <name evidence="2" type="ORF">S03H2_60609</name>
</gene>
<dbReference type="PANTHER" id="PTHR45980">
    <property type="match status" value="1"/>
</dbReference>
<dbReference type="SUPFAM" id="SSF50156">
    <property type="entry name" value="PDZ domain-like"/>
    <property type="match status" value="1"/>
</dbReference>
<dbReference type="PRINTS" id="PR00834">
    <property type="entry name" value="PROTEASES2C"/>
</dbReference>
<name>X1I552_9ZZZZ</name>
<evidence type="ECO:0000313" key="2">
    <source>
        <dbReference type="EMBL" id="GAH77501.1"/>
    </source>
</evidence>
<dbReference type="SUPFAM" id="SSF50494">
    <property type="entry name" value="Trypsin-like serine proteases"/>
    <property type="match status" value="1"/>
</dbReference>
<sequence>QQRRSGSGCIISGRRILTNAHVVGDHTFIQVRRAGKAKKYTAEVEIVAHECDLAILRVNDNSFFSDVEPVEIGALAEVRDRVAVYGFPEGGDKLSITEGVVSRVEHHRYTHSNAYLLTCQIDAAINPGTSGGPVIKDDEIVGVAFQAGAGENIGYMVPIPVINHFLKDIKDGKYDGIPGLGISWQKMENPDIRLKFNMTAEQSGVLVNKIYLGSSARGILKSGDVILSIDGKNVENDGTIEF</sequence>
<dbReference type="InterPro" id="IPR001940">
    <property type="entry name" value="Peptidase_S1C"/>
</dbReference>
<dbReference type="AlphaFoldDB" id="X1I552"/>
<organism evidence="2">
    <name type="scientific">marine sediment metagenome</name>
    <dbReference type="NCBI Taxonomy" id="412755"/>
    <lineage>
        <taxon>unclassified sequences</taxon>
        <taxon>metagenomes</taxon>
        <taxon>ecological metagenomes</taxon>
    </lineage>
</organism>
<dbReference type="Gene3D" id="2.40.10.10">
    <property type="entry name" value="Trypsin-like serine proteases"/>
    <property type="match status" value="2"/>
</dbReference>
<dbReference type="InterPro" id="IPR043504">
    <property type="entry name" value="Peptidase_S1_PA_chymotrypsin"/>
</dbReference>
<feature type="non-terminal residue" evidence="2">
    <location>
        <position position="242"/>
    </location>
</feature>
<dbReference type="InterPro" id="IPR001478">
    <property type="entry name" value="PDZ"/>
</dbReference>
<proteinExistence type="predicted"/>
<dbReference type="PROSITE" id="PS50106">
    <property type="entry name" value="PDZ"/>
    <property type="match status" value="1"/>
</dbReference>
<dbReference type="InterPro" id="IPR036034">
    <property type="entry name" value="PDZ_sf"/>
</dbReference>